<proteinExistence type="predicted"/>
<keyword evidence="1" id="KW-0732">Signal</keyword>
<keyword evidence="2" id="KW-0614">Plasmid</keyword>
<organism evidence="2 3">
    <name type="scientific">Pseudomonas syringae</name>
    <dbReference type="NCBI Taxonomy" id="317"/>
    <lineage>
        <taxon>Bacteria</taxon>
        <taxon>Pseudomonadati</taxon>
        <taxon>Pseudomonadota</taxon>
        <taxon>Gammaproteobacteria</taxon>
        <taxon>Pseudomonadales</taxon>
        <taxon>Pseudomonadaceae</taxon>
        <taxon>Pseudomonas</taxon>
    </lineage>
</organism>
<evidence type="ECO:0000313" key="3">
    <source>
        <dbReference type="Proteomes" id="UP000238095"/>
    </source>
</evidence>
<dbReference type="Proteomes" id="UP000238095">
    <property type="component" value="Plasmid PP4"/>
</dbReference>
<protein>
    <submittedName>
        <fullName evidence="2">Putative secreted protein</fullName>
    </submittedName>
</protein>
<accession>A0A2K4X452</accession>
<dbReference type="EMBL" id="LT963413">
    <property type="protein sequence ID" value="SOS43079.1"/>
    <property type="molecule type" value="Genomic_DNA"/>
</dbReference>
<gene>
    <name evidence="2" type="ORF">CFBP3840_P400051</name>
</gene>
<feature type="signal peptide" evidence="1">
    <location>
        <begin position="1"/>
        <end position="23"/>
    </location>
</feature>
<dbReference type="AlphaFoldDB" id="A0A2K4X452"/>
<sequence>MRAHVFSCSLFAVLLLSRIPTNAGVYCRVRSHQRFIPSMTCLAQRLIFRVKRSAFFFRIQLIEKSQ</sequence>
<evidence type="ECO:0000313" key="2">
    <source>
        <dbReference type="EMBL" id="SOS43079.1"/>
    </source>
</evidence>
<feature type="chain" id="PRO_5014449575" evidence="1">
    <location>
        <begin position="24"/>
        <end position="66"/>
    </location>
</feature>
<name>A0A2K4X452_PSESX</name>
<geneLocation type="plasmid" evidence="2">
    <name>PP4</name>
</geneLocation>
<evidence type="ECO:0000256" key="1">
    <source>
        <dbReference type="SAM" id="SignalP"/>
    </source>
</evidence>
<reference evidence="2 3" key="1">
    <citation type="submission" date="2017-11" db="EMBL/GenBank/DDBJ databases">
        <authorList>
            <person name="Han C.G."/>
        </authorList>
    </citation>
    <scope>NUCLEOTIDE SEQUENCE [LARGE SCALE GENOMIC DNA]</scope>
    <source>
        <strain evidence="2">CFBP3840</strain>
        <plasmid evidence="3">Plasmid pp4</plasmid>
    </source>
</reference>